<organism evidence="1 2">
    <name type="scientific">Herpetosiphon geysericola</name>
    <dbReference type="NCBI Taxonomy" id="70996"/>
    <lineage>
        <taxon>Bacteria</taxon>
        <taxon>Bacillati</taxon>
        <taxon>Chloroflexota</taxon>
        <taxon>Chloroflexia</taxon>
        <taxon>Herpetosiphonales</taxon>
        <taxon>Herpetosiphonaceae</taxon>
        <taxon>Herpetosiphon</taxon>
    </lineage>
</organism>
<comment type="caution">
    <text evidence="1">The sequence shown here is derived from an EMBL/GenBank/DDBJ whole genome shotgun (WGS) entry which is preliminary data.</text>
</comment>
<proteinExistence type="predicted"/>
<evidence type="ECO:0000313" key="2">
    <source>
        <dbReference type="Proteomes" id="UP000050277"/>
    </source>
</evidence>
<accession>A0A0P6XYR6</accession>
<dbReference type="Proteomes" id="UP000050277">
    <property type="component" value="Unassembled WGS sequence"/>
</dbReference>
<gene>
    <name evidence="1" type="ORF">SE18_22970</name>
</gene>
<evidence type="ECO:0000313" key="1">
    <source>
        <dbReference type="EMBL" id="KPL81491.1"/>
    </source>
</evidence>
<reference evidence="1 2" key="1">
    <citation type="submission" date="2015-07" db="EMBL/GenBank/DDBJ databases">
        <title>Whole genome sequence of Herpetosiphon geysericola DSM 7119.</title>
        <authorList>
            <person name="Hemp J."/>
            <person name="Ward L.M."/>
            <person name="Pace L.A."/>
            <person name="Fischer W.W."/>
        </authorList>
    </citation>
    <scope>NUCLEOTIDE SEQUENCE [LARGE SCALE GENOMIC DNA]</scope>
    <source>
        <strain evidence="1 2">DSM 7119</strain>
    </source>
</reference>
<dbReference type="RefSeq" id="WP_054536797.1">
    <property type="nucleotide sequence ID" value="NZ_LGKP01000035.1"/>
</dbReference>
<dbReference type="OrthoDB" id="582998at2"/>
<dbReference type="AlphaFoldDB" id="A0A0P6XYR6"/>
<protein>
    <submittedName>
        <fullName evidence="1">Uncharacterized protein</fullName>
    </submittedName>
</protein>
<dbReference type="EMBL" id="LGKP01000035">
    <property type="protein sequence ID" value="KPL81491.1"/>
    <property type="molecule type" value="Genomic_DNA"/>
</dbReference>
<sequence length="108" mass="12555">MHARDFVQPGEQLLVLFTRGHLLTFNNDGTGSSGNWEMAGNRKIDRVLIYYRDDSSNSNKLYLATYKHAEKVEDGRYCVYFEHCQYAGTTKQNWVEFSGAQQAVRYFE</sequence>
<name>A0A0P6XYR6_9CHLR</name>
<keyword evidence="2" id="KW-1185">Reference proteome</keyword>